<reference evidence="3 4" key="2">
    <citation type="submission" date="2016-08" db="EMBL/GenBank/DDBJ databases">
        <title>Pervasive Adenine N6-methylation of Active Genes in Fungi.</title>
        <authorList>
            <consortium name="DOE Joint Genome Institute"/>
            <person name="Mondo S.J."/>
            <person name="Dannebaum R.O."/>
            <person name="Kuo R.C."/>
            <person name="Labutti K."/>
            <person name="Haridas S."/>
            <person name="Kuo A."/>
            <person name="Salamov A."/>
            <person name="Ahrendt S.R."/>
            <person name="Lipzen A."/>
            <person name="Sullivan W."/>
            <person name="Andreopoulos W.B."/>
            <person name="Clum A."/>
            <person name="Lindquist E."/>
            <person name="Daum C."/>
            <person name="Ramamoorthy G.K."/>
            <person name="Gryganskyi A."/>
            <person name="Culley D."/>
            <person name="Magnuson J.K."/>
            <person name="James T.Y."/>
            <person name="O'Malley M.A."/>
            <person name="Stajich J.E."/>
            <person name="Spatafora J.W."/>
            <person name="Visel A."/>
            <person name="Grigoriev I.V."/>
        </authorList>
    </citation>
    <scope>NUCLEOTIDE SEQUENCE [LARGE SCALE GENOMIC DNA]</scope>
    <source>
        <strain evidence="3 4">S4</strain>
    </source>
</reference>
<dbReference type="AlphaFoldDB" id="A0A1Y1XNH0"/>
<dbReference type="InterPro" id="IPR000608">
    <property type="entry name" value="UBC"/>
</dbReference>
<evidence type="ECO:0000256" key="1">
    <source>
        <dbReference type="ARBA" id="ARBA00022786"/>
    </source>
</evidence>
<sequence length="148" mass="16886">MSKIFTKRLMKELLDLKHNPPAGVVLEDVNDLKCWKINIIGAKDTLYDGEIFTLQFTFSNNYPIDSPEVVFINHIPVHPHFYSNGHICLSILYDHWSPALTVSSVCLSIISMLSSCTKKVHPIDNDRYVMMAKANPKLTTWEFSDDTV</sequence>
<dbReference type="CDD" id="cd23808">
    <property type="entry name" value="UBCc_UBE2W"/>
    <property type="match status" value="1"/>
</dbReference>
<name>A0A1Y1XNH0_9FUNG</name>
<accession>A0A1Y1XNH0</accession>
<keyword evidence="1" id="KW-0833">Ubl conjugation pathway</keyword>
<reference evidence="3 4" key="1">
    <citation type="submission" date="2016-08" db="EMBL/GenBank/DDBJ databases">
        <title>A Parts List for Fungal Cellulosomes Revealed by Comparative Genomics.</title>
        <authorList>
            <consortium name="DOE Joint Genome Institute"/>
            <person name="Haitjema C.H."/>
            <person name="Gilmore S.P."/>
            <person name="Henske J.K."/>
            <person name="Solomon K.V."/>
            <person name="De Groot R."/>
            <person name="Kuo A."/>
            <person name="Mondo S.J."/>
            <person name="Salamov A.A."/>
            <person name="Labutti K."/>
            <person name="Zhao Z."/>
            <person name="Chiniquy J."/>
            <person name="Barry K."/>
            <person name="Brewer H.M."/>
            <person name="Purvine S.O."/>
            <person name="Wright A.T."/>
            <person name="Boxma B."/>
            <person name="Van Alen T."/>
            <person name="Hackstein J.H."/>
            <person name="Baker S.E."/>
            <person name="Grigoriev I.V."/>
            <person name="O'Malley M.A."/>
        </authorList>
    </citation>
    <scope>NUCLEOTIDE SEQUENCE [LARGE SCALE GENOMIC DNA]</scope>
    <source>
        <strain evidence="3 4">S4</strain>
    </source>
</reference>
<dbReference type="PANTHER" id="PTHR24067">
    <property type="entry name" value="UBIQUITIN-CONJUGATING ENZYME E2"/>
    <property type="match status" value="1"/>
</dbReference>
<evidence type="ECO:0000313" key="4">
    <source>
        <dbReference type="Proteomes" id="UP000193944"/>
    </source>
</evidence>
<evidence type="ECO:0000259" key="2">
    <source>
        <dbReference type="PROSITE" id="PS50127"/>
    </source>
</evidence>
<keyword evidence="4" id="KW-1185">Reference proteome</keyword>
<dbReference type="InterPro" id="IPR016135">
    <property type="entry name" value="UBQ-conjugating_enzyme/RWD"/>
</dbReference>
<dbReference type="Gene3D" id="3.10.110.10">
    <property type="entry name" value="Ubiquitin Conjugating Enzyme"/>
    <property type="match status" value="1"/>
</dbReference>
<dbReference type="InterPro" id="IPR050113">
    <property type="entry name" value="Ub_conjugating_enzyme"/>
</dbReference>
<dbReference type="Pfam" id="PF00179">
    <property type="entry name" value="UQ_con"/>
    <property type="match status" value="1"/>
</dbReference>
<evidence type="ECO:0000313" key="3">
    <source>
        <dbReference type="EMBL" id="ORX87298.1"/>
    </source>
</evidence>
<dbReference type="SMART" id="SM00212">
    <property type="entry name" value="UBCc"/>
    <property type="match status" value="1"/>
</dbReference>
<dbReference type="OrthoDB" id="406833at2759"/>
<organism evidence="3 4">
    <name type="scientific">Anaeromyces robustus</name>
    <dbReference type="NCBI Taxonomy" id="1754192"/>
    <lineage>
        <taxon>Eukaryota</taxon>
        <taxon>Fungi</taxon>
        <taxon>Fungi incertae sedis</taxon>
        <taxon>Chytridiomycota</taxon>
        <taxon>Chytridiomycota incertae sedis</taxon>
        <taxon>Neocallimastigomycetes</taxon>
        <taxon>Neocallimastigales</taxon>
        <taxon>Neocallimastigaceae</taxon>
        <taxon>Anaeromyces</taxon>
    </lineage>
</organism>
<feature type="domain" description="UBC core" evidence="2">
    <location>
        <begin position="4"/>
        <end position="148"/>
    </location>
</feature>
<dbReference type="STRING" id="1754192.A0A1Y1XNH0"/>
<dbReference type="EMBL" id="MCFG01000010">
    <property type="protein sequence ID" value="ORX87298.1"/>
    <property type="molecule type" value="Genomic_DNA"/>
</dbReference>
<dbReference type="Proteomes" id="UP000193944">
    <property type="component" value="Unassembled WGS sequence"/>
</dbReference>
<dbReference type="SUPFAM" id="SSF54495">
    <property type="entry name" value="UBC-like"/>
    <property type="match status" value="1"/>
</dbReference>
<dbReference type="PROSITE" id="PS50127">
    <property type="entry name" value="UBC_2"/>
    <property type="match status" value="1"/>
</dbReference>
<proteinExistence type="predicted"/>
<dbReference type="FunFam" id="3.10.110.10:FF:000072">
    <property type="entry name" value="Ubiquitin-conjugating enzyme E2 W"/>
    <property type="match status" value="1"/>
</dbReference>
<comment type="caution">
    <text evidence="3">The sequence shown here is derived from an EMBL/GenBank/DDBJ whole genome shotgun (WGS) entry which is preliminary data.</text>
</comment>
<protein>
    <submittedName>
        <fullName evidence="3">Ubiquitin-conjugating enzyme</fullName>
    </submittedName>
</protein>
<gene>
    <name evidence="3" type="ORF">BCR32DRAFT_264364</name>
</gene>